<dbReference type="AlphaFoldDB" id="A0A840PEI4"/>
<dbReference type="InterPro" id="IPR036663">
    <property type="entry name" value="Fumarylacetoacetase_C_sf"/>
</dbReference>
<evidence type="ECO:0000313" key="4">
    <source>
        <dbReference type="EMBL" id="MBB5139834.1"/>
    </source>
</evidence>
<dbReference type="PANTHER" id="PTHR42796">
    <property type="entry name" value="FUMARYLACETOACETATE HYDROLASE DOMAIN-CONTAINING PROTEIN 2A-RELATED"/>
    <property type="match status" value="1"/>
</dbReference>
<gene>
    <name evidence="4" type="ORF">HNP84_009598</name>
</gene>
<comment type="caution">
    <text evidence="4">The sequence shown here is derived from an EMBL/GenBank/DDBJ whole genome shotgun (WGS) entry which is preliminary data.</text>
</comment>
<proteinExistence type="inferred from homology"/>
<dbReference type="Pfam" id="PF01557">
    <property type="entry name" value="FAA_hydrolase"/>
    <property type="match status" value="1"/>
</dbReference>
<dbReference type="SUPFAM" id="SSF56529">
    <property type="entry name" value="FAH"/>
    <property type="match status" value="1"/>
</dbReference>
<dbReference type="PANTHER" id="PTHR42796:SF4">
    <property type="entry name" value="FUMARYLACETOACETATE HYDROLASE DOMAIN-CONTAINING PROTEIN 2A"/>
    <property type="match status" value="1"/>
</dbReference>
<dbReference type="GO" id="GO:0046872">
    <property type="term" value="F:metal ion binding"/>
    <property type="evidence" value="ECO:0007669"/>
    <property type="project" value="UniProtKB-KW"/>
</dbReference>
<dbReference type="RefSeq" id="WP_185056649.1">
    <property type="nucleotide sequence ID" value="NZ_BAABIX010000041.1"/>
</dbReference>
<sequence length="279" mass="30339">MRLARFRHQGRESLGAVHGDGVIPLPWPDFDTLFGLEDPAAAVRAHTPDPARAVIPDRLLAPVRDRAQIIGTGGNYADHVAEAASASLVVTEPVFIPFLWGAVIGPEDDIVIPFPDTQTDYEVELAVVIGRTARRLTADDAMDHVFGYTVVNDVSAREVMAREKMQVMLSKSPDTFLPVGPHVVTIEEIADPYDLGIATYLNGEVRQKSRTAAMTHRIPDLLVRITRHCTLHPGDIVTTGTPGGVGFGRDPQEFMRPGDTIVAEVEGVGRLTNRLVAGW</sequence>
<dbReference type="Proteomes" id="UP000578449">
    <property type="component" value="Unassembled WGS sequence"/>
</dbReference>
<feature type="domain" description="Fumarylacetoacetase-like C-terminal" evidence="3">
    <location>
        <begin position="69"/>
        <end position="276"/>
    </location>
</feature>
<dbReference type="InterPro" id="IPR051121">
    <property type="entry name" value="FAH"/>
</dbReference>
<evidence type="ECO:0000256" key="2">
    <source>
        <dbReference type="ARBA" id="ARBA00022723"/>
    </source>
</evidence>
<comment type="similarity">
    <text evidence="1">Belongs to the FAH family.</text>
</comment>
<dbReference type="EMBL" id="JACHGN010000033">
    <property type="protein sequence ID" value="MBB5139834.1"/>
    <property type="molecule type" value="Genomic_DNA"/>
</dbReference>
<reference evidence="4 5" key="1">
    <citation type="submission" date="2020-08" db="EMBL/GenBank/DDBJ databases">
        <title>Genomic Encyclopedia of Type Strains, Phase IV (KMG-IV): sequencing the most valuable type-strain genomes for metagenomic binning, comparative biology and taxonomic classification.</title>
        <authorList>
            <person name="Goeker M."/>
        </authorList>
    </citation>
    <scope>NUCLEOTIDE SEQUENCE [LARGE SCALE GENOMIC DNA]</scope>
    <source>
        <strain evidence="4 5">DSM 45615</strain>
    </source>
</reference>
<dbReference type="GO" id="GO:0003824">
    <property type="term" value="F:catalytic activity"/>
    <property type="evidence" value="ECO:0007669"/>
    <property type="project" value="InterPro"/>
</dbReference>
<organism evidence="4 5">
    <name type="scientific">Thermocatellispora tengchongensis</name>
    <dbReference type="NCBI Taxonomy" id="1073253"/>
    <lineage>
        <taxon>Bacteria</taxon>
        <taxon>Bacillati</taxon>
        <taxon>Actinomycetota</taxon>
        <taxon>Actinomycetes</taxon>
        <taxon>Streptosporangiales</taxon>
        <taxon>Streptosporangiaceae</taxon>
        <taxon>Thermocatellispora</taxon>
    </lineage>
</organism>
<protein>
    <submittedName>
        <fullName evidence="4">2-keto-4-pentenoate hydratase/2-oxohepta-3-ene-1,7-dioic acid hydratase in catechol pathway</fullName>
    </submittedName>
</protein>
<evidence type="ECO:0000313" key="5">
    <source>
        <dbReference type="Proteomes" id="UP000578449"/>
    </source>
</evidence>
<dbReference type="Gene3D" id="3.90.850.10">
    <property type="entry name" value="Fumarylacetoacetase-like, C-terminal domain"/>
    <property type="match status" value="1"/>
</dbReference>
<dbReference type="GO" id="GO:0044281">
    <property type="term" value="P:small molecule metabolic process"/>
    <property type="evidence" value="ECO:0007669"/>
    <property type="project" value="UniProtKB-ARBA"/>
</dbReference>
<accession>A0A840PEI4</accession>
<name>A0A840PEI4_9ACTN</name>
<evidence type="ECO:0000256" key="1">
    <source>
        <dbReference type="ARBA" id="ARBA00010211"/>
    </source>
</evidence>
<dbReference type="InterPro" id="IPR011234">
    <property type="entry name" value="Fumarylacetoacetase-like_C"/>
</dbReference>
<keyword evidence="2" id="KW-0479">Metal-binding</keyword>
<keyword evidence="5" id="KW-1185">Reference proteome</keyword>
<evidence type="ECO:0000259" key="3">
    <source>
        <dbReference type="Pfam" id="PF01557"/>
    </source>
</evidence>